<organism evidence="8 9">
    <name type="scientific">Spironucleus salmonicida</name>
    <dbReference type="NCBI Taxonomy" id="348837"/>
    <lineage>
        <taxon>Eukaryota</taxon>
        <taxon>Metamonada</taxon>
        <taxon>Diplomonadida</taxon>
        <taxon>Hexamitidae</taxon>
        <taxon>Hexamitinae</taxon>
        <taxon>Spironucleus</taxon>
    </lineage>
</organism>
<dbReference type="GO" id="GO:0015149">
    <property type="term" value="F:hexose transmembrane transporter activity"/>
    <property type="evidence" value="ECO:0007669"/>
    <property type="project" value="TreeGrafter"/>
</dbReference>
<dbReference type="Proteomes" id="UP000018208">
    <property type="component" value="Unassembled WGS sequence"/>
</dbReference>
<dbReference type="GO" id="GO:0016020">
    <property type="term" value="C:membrane"/>
    <property type="evidence" value="ECO:0007669"/>
    <property type="project" value="UniProtKB-SubCell"/>
</dbReference>
<evidence type="ECO:0000256" key="2">
    <source>
        <dbReference type="ARBA" id="ARBA00022448"/>
    </source>
</evidence>
<dbReference type="InterPro" id="IPR005828">
    <property type="entry name" value="MFS_sugar_transport-like"/>
</dbReference>
<keyword evidence="5 6" id="KW-0472">Membrane</keyword>
<feature type="transmembrane region" description="Helical" evidence="6">
    <location>
        <begin position="129"/>
        <end position="147"/>
    </location>
</feature>
<feature type="transmembrane region" description="Helical" evidence="6">
    <location>
        <begin position="312"/>
        <end position="337"/>
    </location>
</feature>
<feature type="transmembrane region" description="Helical" evidence="6">
    <location>
        <begin position="219"/>
        <end position="245"/>
    </location>
</feature>
<evidence type="ECO:0000256" key="6">
    <source>
        <dbReference type="SAM" id="Phobius"/>
    </source>
</evidence>
<dbReference type="InterPro" id="IPR036259">
    <property type="entry name" value="MFS_trans_sf"/>
</dbReference>
<feature type="transmembrane region" description="Helical" evidence="6">
    <location>
        <begin position="286"/>
        <end position="306"/>
    </location>
</feature>
<dbReference type="OrthoDB" id="4540492at2759"/>
<gene>
    <name evidence="8" type="ORF">SS50377_25820</name>
</gene>
<dbReference type="InterPro" id="IPR045263">
    <property type="entry name" value="GLUT"/>
</dbReference>
<sequence>MQHMMTALSSISQGALLTSLSVESMNKYAKLVGQTITPTYKSFLGASAAMGGMLGSATTVFYQKRLGTIVSTRILSMCVVFFLVLTIIPVHLVFLVFCRALTSTTIASQFMLMPKFINDNTIMKYKTLVQTVFSINLNVGIVVGYLLNLTPYWASTNCFILSSNILTFISTFFIKLKASEKTNVQIADKDLEAAQPTAEQKVEYTVQEIIQQVAVKFPIWRLVIVTITLSAAQLTTGINSILAYASQILASSFPNNSSLGAIVIGVVKIIATISAMPIINRLRRKILLAIGLYGCVVSNFILIFAFKYDISWLQITVVIMFIIFYQIGPGPIVLMLWGEIFPQNFGPKLTSLAFTVNWVVNISVTLVFPLYPQVWTAYCVYFIFTGFFGTVALILLPETFQRTAEEIEKQYIPKINHRTDKA</sequence>
<dbReference type="PANTHER" id="PTHR23503:SF8">
    <property type="entry name" value="FACILITATED GLUCOSE TRANSPORTER PROTEIN 1"/>
    <property type="match status" value="1"/>
</dbReference>
<dbReference type="InterPro" id="IPR020846">
    <property type="entry name" value="MFS_dom"/>
</dbReference>
<keyword evidence="9" id="KW-1185">Reference proteome</keyword>
<dbReference type="Pfam" id="PF00083">
    <property type="entry name" value="Sugar_tr"/>
    <property type="match status" value="1"/>
</dbReference>
<feature type="transmembrane region" description="Helical" evidence="6">
    <location>
        <begin position="257"/>
        <end position="279"/>
    </location>
</feature>
<feature type="domain" description="Major facilitator superfamily (MFS) profile" evidence="7">
    <location>
        <begin position="1"/>
        <end position="404"/>
    </location>
</feature>
<dbReference type="SUPFAM" id="SSF103473">
    <property type="entry name" value="MFS general substrate transporter"/>
    <property type="match status" value="1"/>
</dbReference>
<reference evidence="8 9" key="1">
    <citation type="journal article" date="2014" name="PLoS Genet.">
        <title>The Genome of Spironucleus salmonicida Highlights a Fish Pathogen Adapted to Fluctuating Environments.</title>
        <authorList>
            <person name="Xu F."/>
            <person name="Jerlstrom-Hultqvist J."/>
            <person name="Einarsson E."/>
            <person name="Astvaldsson A."/>
            <person name="Svard S.G."/>
            <person name="Andersson J.O."/>
        </authorList>
    </citation>
    <scope>NUCLEOTIDE SEQUENCE [LARGE SCALE GENOMIC DNA]</scope>
    <source>
        <strain evidence="8 9">ATCC 50377</strain>
    </source>
</reference>
<keyword evidence="3 6" id="KW-0812">Transmembrane</keyword>
<keyword evidence="4 6" id="KW-1133">Transmembrane helix</keyword>
<dbReference type="PANTHER" id="PTHR23503">
    <property type="entry name" value="SOLUTE CARRIER FAMILY 2"/>
    <property type="match status" value="1"/>
</dbReference>
<comment type="caution">
    <text evidence="8">The sequence shown here is derived from an EMBL/GenBank/DDBJ whole genome shotgun (WGS) entry which is preliminary data.</text>
</comment>
<accession>A0A9P8LNX0</accession>
<evidence type="ECO:0000256" key="1">
    <source>
        <dbReference type="ARBA" id="ARBA00004141"/>
    </source>
</evidence>
<proteinExistence type="predicted"/>
<dbReference type="KEGG" id="ssao:94299843"/>
<dbReference type="GeneID" id="94299843"/>
<feature type="transmembrane region" description="Helical" evidence="6">
    <location>
        <begin position="45"/>
        <end position="62"/>
    </location>
</feature>
<evidence type="ECO:0000259" key="7">
    <source>
        <dbReference type="PROSITE" id="PS50850"/>
    </source>
</evidence>
<dbReference type="AlphaFoldDB" id="A0A9P8LNX0"/>
<evidence type="ECO:0000256" key="4">
    <source>
        <dbReference type="ARBA" id="ARBA00022989"/>
    </source>
</evidence>
<feature type="transmembrane region" description="Helical" evidence="6">
    <location>
        <begin position="74"/>
        <end position="94"/>
    </location>
</feature>
<dbReference type="PROSITE" id="PS50850">
    <property type="entry name" value="MFS"/>
    <property type="match status" value="1"/>
</dbReference>
<dbReference type="Gene3D" id="1.20.1250.20">
    <property type="entry name" value="MFS general substrate transporter like domains"/>
    <property type="match status" value="2"/>
</dbReference>
<evidence type="ECO:0000313" key="8">
    <source>
        <dbReference type="EMBL" id="KAH0571630.1"/>
    </source>
</evidence>
<dbReference type="EMBL" id="AUWU02000006">
    <property type="protein sequence ID" value="KAH0571630.1"/>
    <property type="molecule type" value="Genomic_DNA"/>
</dbReference>
<evidence type="ECO:0000256" key="5">
    <source>
        <dbReference type="ARBA" id="ARBA00023136"/>
    </source>
</evidence>
<evidence type="ECO:0000256" key="3">
    <source>
        <dbReference type="ARBA" id="ARBA00022692"/>
    </source>
</evidence>
<dbReference type="RefSeq" id="XP_067762403.1">
    <property type="nucleotide sequence ID" value="XM_067909647.1"/>
</dbReference>
<feature type="transmembrane region" description="Helical" evidence="6">
    <location>
        <begin position="349"/>
        <end position="369"/>
    </location>
</feature>
<name>A0A9P8LNX0_9EUKA</name>
<feature type="transmembrane region" description="Helical" evidence="6">
    <location>
        <begin position="153"/>
        <end position="174"/>
    </location>
</feature>
<comment type="subcellular location">
    <subcellularLocation>
        <location evidence="1">Membrane</location>
        <topology evidence="1">Multi-pass membrane protein</topology>
    </subcellularLocation>
</comment>
<protein>
    <submittedName>
        <fullName evidence="8">Hexose transporter</fullName>
    </submittedName>
</protein>
<keyword evidence="2" id="KW-0813">Transport</keyword>
<evidence type="ECO:0000313" key="9">
    <source>
        <dbReference type="Proteomes" id="UP000018208"/>
    </source>
</evidence>
<feature type="transmembrane region" description="Helical" evidence="6">
    <location>
        <begin position="375"/>
        <end position="396"/>
    </location>
</feature>